<keyword evidence="13 18" id="KW-0407">Ion channel</keyword>
<keyword evidence="8" id="KW-0851">Voltage-gated channel</keyword>
<keyword evidence="12" id="KW-0325">Glycoprotein</keyword>
<feature type="region of interest" description="Disordered" evidence="14">
    <location>
        <begin position="1877"/>
        <end position="1937"/>
    </location>
</feature>
<evidence type="ECO:0000256" key="12">
    <source>
        <dbReference type="ARBA" id="ARBA00023180"/>
    </source>
</evidence>
<feature type="transmembrane region" description="Helical" evidence="15">
    <location>
        <begin position="323"/>
        <end position="343"/>
    </location>
</feature>
<dbReference type="PANTHER" id="PTHR45628">
    <property type="entry name" value="VOLTAGE-DEPENDENT CALCIUM CHANNEL TYPE A SUBUNIT ALPHA-1"/>
    <property type="match status" value="1"/>
</dbReference>
<evidence type="ECO:0000256" key="10">
    <source>
        <dbReference type="ARBA" id="ARBA00023065"/>
    </source>
</evidence>
<feature type="transmembrane region" description="Helical" evidence="15">
    <location>
        <begin position="186"/>
        <end position="205"/>
    </location>
</feature>
<dbReference type="OrthoDB" id="431720at2759"/>
<keyword evidence="5 15" id="KW-0812">Transmembrane</keyword>
<feature type="transmembrane region" description="Helical" evidence="15">
    <location>
        <begin position="1532"/>
        <end position="1556"/>
    </location>
</feature>
<evidence type="ECO:0000256" key="7">
    <source>
        <dbReference type="ARBA" id="ARBA00022837"/>
    </source>
</evidence>
<evidence type="ECO:0000256" key="6">
    <source>
        <dbReference type="ARBA" id="ARBA00022737"/>
    </source>
</evidence>
<evidence type="ECO:0000313" key="18">
    <source>
        <dbReference type="EMBL" id="KAA8493290.1"/>
    </source>
</evidence>
<dbReference type="GO" id="GO:0098703">
    <property type="term" value="P:calcium ion import across plasma membrane"/>
    <property type="evidence" value="ECO:0007669"/>
    <property type="project" value="TreeGrafter"/>
</dbReference>
<evidence type="ECO:0000256" key="14">
    <source>
        <dbReference type="SAM" id="MobiDB-lite"/>
    </source>
</evidence>
<feature type="compositionally biased region" description="Basic residues" evidence="14">
    <location>
        <begin position="1914"/>
        <end position="1927"/>
    </location>
</feature>
<evidence type="ECO:0000256" key="8">
    <source>
        <dbReference type="ARBA" id="ARBA00022882"/>
    </source>
</evidence>
<feature type="transmembrane region" description="Helical" evidence="15">
    <location>
        <begin position="813"/>
        <end position="836"/>
    </location>
</feature>
<feature type="domain" description="Ion transport" evidence="16">
    <location>
        <begin position="185"/>
        <end position="466"/>
    </location>
</feature>
<feature type="region of interest" description="Disordered" evidence="14">
    <location>
        <begin position="1049"/>
        <end position="1083"/>
    </location>
</feature>
<dbReference type="Gene3D" id="1.20.120.350">
    <property type="entry name" value="Voltage-gated potassium channels. Chain C"/>
    <property type="match status" value="4"/>
</dbReference>
<feature type="compositionally biased region" description="Polar residues" evidence="14">
    <location>
        <begin position="1049"/>
        <end position="1067"/>
    </location>
</feature>
<dbReference type="Pfam" id="PF00520">
    <property type="entry name" value="Ion_trans"/>
    <property type="match status" value="4"/>
</dbReference>
<dbReference type="InterPro" id="IPR005821">
    <property type="entry name" value="Ion_trans_dom"/>
</dbReference>
<feature type="transmembrane region" description="Helical" evidence="15">
    <location>
        <begin position="1232"/>
        <end position="1251"/>
    </location>
</feature>
<dbReference type="InterPro" id="IPR050599">
    <property type="entry name" value="VDCC_alpha-1_subunit"/>
</dbReference>
<feature type="transmembrane region" description="Helical" evidence="15">
    <location>
        <begin position="1289"/>
        <end position="1313"/>
    </location>
</feature>
<feature type="transmembrane region" description="Helical" evidence="15">
    <location>
        <begin position="217"/>
        <end position="236"/>
    </location>
</feature>
<evidence type="ECO:0000256" key="9">
    <source>
        <dbReference type="ARBA" id="ARBA00022989"/>
    </source>
</evidence>
<feature type="transmembrane region" description="Helical" evidence="15">
    <location>
        <begin position="1719"/>
        <end position="1744"/>
    </location>
</feature>
<feature type="compositionally biased region" description="Basic and acidic residues" evidence="14">
    <location>
        <begin position="1895"/>
        <end position="1913"/>
    </location>
</feature>
<keyword evidence="3" id="KW-0109">Calcium transport</keyword>
<dbReference type="Gene3D" id="1.10.287.70">
    <property type="match status" value="4"/>
</dbReference>
<evidence type="ECO:0000256" key="15">
    <source>
        <dbReference type="SAM" id="Phobius"/>
    </source>
</evidence>
<keyword evidence="10" id="KW-0406">Ion transport</keyword>
<feature type="transmembrane region" description="Helical" evidence="15">
    <location>
        <begin position="888"/>
        <end position="909"/>
    </location>
</feature>
<evidence type="ECO:0000259" key="17">
    <source>
        <dbReference type="Pfam" id="PF16905"/>
    </source>
</evidence>
<accession>A0A5J4YQM2</accession>
<feature type="domain" description="Ion transport" evidence="16">
    <location>
        <begin position="1505"/>
        <end position="1747"/>
    </location>
</feature>
<feature type="transmembrane region" description="Helical" evidence="15">
    <location>
        <begin position="1600"/>
        <end position="1618"/>
    </location>
</feature>
<keyword evidence="2" id="KW-0813">Transport</keyword>
<evidence type="ECO:0000256" key="5">
    <source>
        <dbReference type="ARBA" id="ARBA00022692"/>
    </source>
</evidence>
<protein>
    <submittedName>
        <fullName evidence="18">Sodium channel protein type 11 subunit alpha</fullName>
    </submittedName>
</protein>
<evidence type="ECO:0000256" key="2">
    <source>
        <dbReference type="ARBA" id="ARBA00022448"/>
    </source>
</evidence>
<comment type="caution">
    <text evidence="18">The sequence shown here is derived from an EMBL/GenBank/DDBJ whole genome shotgun (WGS) entry which is preliminary data.</text>
</comment>
<feature type="transmembrane region" description="Helical" evidence="15">
    <location>
        <begin position="440"/>
        <end position="469"/>
    </location>
</feature>
<evidence type="ECO:0000256" key="11">
    <source>
        <dbReference type="ARBA" id="ARBA00023136"/>
    </source>
</evidence>
<feature type="transmembrane region" description="Helical" evidence="15">
    <location>
        <begin position="714"/>
        <end position="736"/>
    </location>
</feature>
<dbReference type="OMA" id="HEDAHIT"/>
<feature type="transmembrane region" description="Helical" evidence="15">
    <location>
        <begin position="683"/>
        <end position="702"/>
    </location>
</feature>
<feature type="domain" description="Voltage-dependent L-type calcium channel IQ-associated" evidence="17">
    <location>
        <begin position="1763"/>
        <end position="1802"/>
    </location>
</feature>
<dbReference type="Gene3D" id="1.10.238.10">
    <property type="entry name" value="EF-hand"/>
    <property type="match status" value="1"/>
</dbReference>
<dbReference type="InterPro" id="IPR027359">
    <property type="entry name" value="Volt_channel_dom_sf"/>
</dbReference>
<dbReference type="EMBL" id="VRMN01000007">
    <property type="protein sequence ID" value="KAA8493290.1"/>
    <property type="molecule type" value="Genomic_DNA"/>
</dbReference>
<organism evidence="18 19">
    <name type="scientific">Porphyridium purpureum</name>
    <name type="common">Red alga</name>
    <name type="synonym">Porphyridium cruentum</name>
    <dbReference type="NCBI Taxonomy" id="35688"/>
    <lineage>
        <taxon>Eukaryota</taxon>
        <taxon>Rhodophyta</taxon>
        <taxon>Bangiophyceae</taxon>
        <taxon>Porphyridiales</taxon>
        <taxon>Porphyridiaceae</taxon>
        <taxon>Porphyridium</taxon>
    </lineage>
</organism>
<dbReference type="FunFam" id="1.10.287.70:FF:000117">
    <property type="entry name" value="Voltage-gated Ca2+ channel, alpha subunit"/>
    <property type="match status" value="1"/>
</dbReference>
<feature type="transmembrane region" description="Helical" evidence="15">
    <location>
        <begin position="1202"/>
        <end position="1220"/>
    </location>
</feature>
<dbReference type="GO" id="GO:0008331">
    <property type="term" value="F:high voltage-gated calcium channel activity"/>
    <property type="evidence" value="ECO:0007669"/>
    <property type="project" value="TreeGrafter"/>
</dbReference>
<keyword evidence="4" id="KW-0107">Calcium channel</keyword>
<feature type="transmembrane region" description="Helical" evidence="15">
    <location>
        <begin position="1630"/>
        <end position="1658"/>
    </location>
</feature>
<evidence type="ECO:0000256" key="4">
    <source>
        <dbReference type="ARBA" id="ARBA00022673"/>
    </source>
</evidence>
<keyword evidence="11 15" id="KW-0472">Membrane</keyword>
<evidence type="ECO:0000256" key="3">
    <source>
        <dbReference type="ARBA" id="ARBA00022568"/>
    </source>
</evidence>
<dbReference type="PANTHER" id="PTHR45628:SF7">
    <property type="entry name" value="VOLTAGE-DEPENDENT CALCIUM CHANNEL TYPE A SUBUNIT ALPHA-1"/>
    <property type="match status" value="1"/>
</dbReference>
<evidence type="ECO:0000313" key="19">
    <source>
        <dbReference type="Proteomes" id="UP000324585"/>
    </source>
</evidence>
<feature type="transmembrane region" description="Helical" evidence="15">
    <location>
        <begin position="1408"/>
        <end position="1428"/>
    </location>
</feature>
<sequence>MDEHGNAGTAAMVDGMGGSACAHKLHAEGWDASFLEEERERKQEQEDETAQNLTAFTFSIPQVDIGAAANAALRWSDGDLPSRAQKAGAQDAAHAVSTMDSETLHSEALDALQRREQRRQEAYDRKRKYGSTRKAIPRSAERKQKLKEKYTPAWLTAALQRDASLLLFKPDTRIRDFCNKVTRWPLFEWIILLHVLATMVYFALLDEYDTSRPAWHVVLGFYFFVVFLIEWILRVVRRGLWVFPTKVQVYKKYGRPYLRYLWYWVDTLVIIAGVISLCVPHSESFKALRAVRVLVPLKTLYAVPTMRFVLNGFLAVLPRMLQVLGFCLVILLIFSQIGLRMFLGRFHQYCTDGVNMFVSDEYPDGVLCGYIQCSNFGPDLVCAVGLPPEDPTNIFQAPNFGFSNFDNIFYSSLTTFTAVTMEGWTETMYFAMYTTTPWSAIFFVLIVFIGAYFVVNLVVAVIADVYLAFFQQMNEEQIQMLEESDAEMDEDVSETENENLKSLCDNGPAQLHAGAPCDPASQPLTQSSLQSVAQLAEEAKSPEAINASAENLSSSVHAGCRLRAEQDKAHTNSEVNLVNLDANPESQSTRGENHVQEFVQKGSSGFAPPVAVQFSSIRRSLSAVSSEGLSSEGDNFAVPARIRTFVASVWSGIKRGYIALTVKLLFLKPAREWTDRYITSQPAFEWFISFSIFAMTVVLATYHEGMSESWFIGLRVADFVFQVIFLIEMVLLIFVLGPVDYCKDGWNLLAGIINIVTWIVMIVGFAAHGKGIHQSSGIVTSLKSLRLIRLVYAVRHVPVVTHTLVGVLNCMRYLIWLIPLFLLFWIIFAIIGKVAFGGEFFGVDNRPCNQCITDQELMMFDCTRHTWSTIGIAVVDTFQILTGEDWQFLMYEAMAAVSVAVFLYFVVAFVVLDYLLLNIFLTFVLFWFDAGISESAEVMARLKRSLSSFWVKVTGKWRRRCAACVGMDSSADANLRDDARGELDTLSDHFTDGSVCSDDVPYSKSGPESSAFKEKGECPGNLIHHESLEAREVKTLDASSEQVSVMQQGSASSEINAGHSSGVSPILNQPAKAPTRESKQQSFRVDAKACAPSNGPFDSNFHVNALQPPTLQMAFSSFKSSNDLPSPRLQRRDSPRGTVLEFIMKREECSFFLFSPRNPVRRFCRACDESWLYNAFQTILLIYSCVLLVIYAPENSLGVQRFLHFSFVAVLVLIAQDFLLRSISRGLILNKTAYLRSVWAWLDLLVLIYLLVELAIDHEPLRLMALVFVLRSTRVYSIMPGLRMVAKSLLLVIFPCMGVTVIVFLIYLIFGLWGLFLFAGRYNYCECPDGSYPDCNTALIADVPNAAAMCVAMGGQWLLYPANFNNIGITLRTLFEVATLENWLPIMYTATDSCGFDKGPKLWCSPTAAIYFILFVFFGSMFSLNLYVSTVIDAYMQVRKDQDGLSILTSEQREWFEWQRIVLSKDFGGGLYRPPRRLEHTYGMAGRWNRFRIASFRSVRSNAYTYVLDLLVLANTVLLCIEYWRWSRTLQLVYLILACVLTGAFVFDRVLTVVGYGRVQFLGSTKELVETAVVCTMVADCITRGLVFDGILVIGPEDTLVYYLLALRAVAVLRLLRYTKTIRRFAVQMLLSFSILANVLLLLLYVFYVFAFVGVLMFGSIPVPVPNPPVNGGGVQTFACFRNFGIAMLTLIRTTTGEAWNAIMWDIISLGGAYSYAWIYFYLFIVISSFTIINLFVAVIIELYSGVVARDAFKVTDDMIADFTKIWNRYDPDRTRSISVVKDLRALLRECEPPLGVGKEATTAELFDFLERMDPKVDEDGRISFYDCLHSLLRLRYQEADRSFPETIREQLDATPVDSLGLRSRFRLATRSVSDVADELDGEGDTSSCESDNSDDGKDAEHGEGTAHDSDHARARHSRRKRKVRRRSSMEEQGWRDQLRKMQAKMTAHILQRRAAVASKVPMKEIELNMKIYIAAHVIQEVAHLVLEKQRTKDLAKLVQPSLKK</sequence>
<reference evidence="19" key="1">
    <citation type="journal article" date="2019" name="Nat. Commun.">
        <title>Expansion of phycobilisome linker gene families in mesophilic red algae.</title>
        <authorList>
            <person name="Lee J."/>
            <person name="Kim D."/>
            <person name="Bhattacharya D."/>
            <person name="Yoon H.S."/>
        </authorList>
    </citation>
    <scope>NUCLEOTIDE SEQUENCE [LARGE SCALE GENOMIC DNA]</scope>
    <source>
        <strain evidence="19">CCMP 1328</strain>
    </source>
</reference>
<feature type="transmembrane region" description="Helical" evidence="15">
    <location>
        <begin position="748"/>
        <end position="767"/>
    </location>
</feature>
<evidence type="ECO:0000259" key="16">
    <source>
        <dbReference type="Pfam" id="PF00520"/>
    </source>
</evidence>
<evidence type="ECO:0000256" key="1">
    <source>
        <dbReference type="ARBA" id="ARBA00004141"/>
    </source>
</evidence>
<feature type="transmembrane region" description="Helical" evidence="15">
    <location>
        <begin position="1171"/>
        <end position="1190"/>
    </location>
</feature>
<gene>
    <name evidence="18" type="ORF">FVE85_8735</name>
</gene>
<dbReference type="Pfam" id="PF16905">
    <property type="entry name" value="GPHH"/>
    <property type="match status" value="1"/>
</dbReference>
<dbReference type="GO" id="GO:0005891">
    <property type="term" value="C:voltage-gated calcium channel complex"/>
    <property type="evidence" value="ECO:0007669"/>
    <property type="project" value="TreeGrafter"/>
</dbReference>
<proteinExistence type="predicted"/>
<feature type="domain" description="Ion transport" evidence="16">
    <location>
        <begin position="682"/>
        <end position="924"/>
    </location>
</feature>
<keyword evidence="19" id="KW-1185">Reference proteome</keyword>
<keyword evidence="6" id="KW-0677">Repeat</keyword>
<feature type="domain" description="Ion transport" evidence="16">
    <location>
        <begin position="1173"/>
        <end position="1442"/>
    </location>
</feature>
<comment type="subcellular location">
    <subcellularLocation>
        <location evidence="1">Membrane</location>
        <topology evidence="1">Multi-pass membrane protein</topology>
    </subcellularLocation>
</comment>
<feature type="compositionally biased region" description="Basic and acidic residues" evidence="14">
    <location>
        <begin position="1928"/>
        <end position="1937"/>
    </location>
</feature>
<evidence type="ECO:0000256" key="13">
    <source>
        <dbReference type="ARBA" id="ARBA00023303"/>
    </source>
</evidence>
<dbReference type="InterPro" id="IPR031649">
    <property type="entry name" value="GPHH_dom"/>
</dbReference>
<feature type="transmembrane region" description="Helical" evidence="15">
    <location>
        <begin position="915"/>
        <end position="932"/>
    </location>
</feature>
<keyword evidence="7" id="KW-0106">Calcium</keyword>
<feature type="transmembrane region" description="Helical" evidence="15">
    <location>
        <begin position="260"/>
        <end position="279"/>
    </location>
</feature>
<feature type="region of interest" description="Disordered" evidence="14">
    <location>
        <begin position="120"/>
        <end position="143"/>
    </location>
</feature>
<dbReference type="Proteomes" id="UP000324585">
    <property type="component" value="Unassembled WGS sequence"/>
</dbReference>
<name>A0A5J4YQM2_PORPP</name>
<keyword evidence="9 15" id="KW-1133">Transmembrane helix</keyword>
<dbReference type="SUPFAM" id="SSF81324">
    <property type="entry name" value="Voltage-gated potassium channels"/>
    <property type="match status" value="4"/>
</dbReference>